<reference evidence="8 9" key="1">
    <citation type="journal article" date="2021" name="BMC Genomics">
        <title>Datura genome reveals duplications of psychoactive alkaloid biosynthetic genes and high mutation rate following tissue culture.</title>
        <authorList>
            <person name="Rajewski A."/>
            <person name="Carter-House D."/>
            <person name="Stajich J."/>
            <person name="Litt A."/>
        </authorList>
    </citation>
    <scope>NUCLEOTIDE SEQUENCE [LARGE SCALE GENOMIC DNA]</scope>
    <source>
        <strain evidence="8">AR-01</strain>
    </source>
</reference>
<feature type="region of interest" description="Disordered" evidence="6">
    <location>
        <begin position="95"/>
        <end position="166"/>
    </location>
</feature>
<evidence type="ECO:0000313" key="9">
    <source>
        <dbReference type="Proteomes" id="UP000823775"/>
    </source>
</evidence>
<proteinExistence type="predicted"/>
<feature type="region of interest" description="Disordered" evidence="6">
    <location>
        <begin position="322"/>
        <end position="341"/>
    </location>
</feature>
<dbReference type="SUPFAM" id="SSF101936">
    <property type="entry name" value="DNA-binding pseudobarrel domain"/>
    <property type="match status" value="1"/>
</dbReference>
<sequence length="341" mass="39029">MVEVAREDIYAALLLSWLKYTPVTEEDVKNMKHIAVLDEKEPKNLEKSMRKLLRIRKNENPETRVRNSSSGLMMNLLKNSSGSSSIDDAKLLREKQSKNPETLAAGSFNPVSKRVRNSPSALMNLPKKTSGSNSVDGAELPRKKKQLRSKNPETLAAGDFNPVPKRVRNSHSALTNLPRNSSGSSSIDGADLPRFPPIEVLRTLIGKCSNPFMKQLTKSDVNEHQGRLLLNNDDVRKQLLPLLNEESEDLADGIKVTTFDPIGNFYNMRFKTWGNYKSYVLLGSWRQFIKEHKLKEHDFVTVWMFRHNQTGELCFALTWRKDEDEEEEEEEKEEEKIQEET</sequence>
<dbReference type="InterPro" id="IPR003340">
    <property type="entry name" value="B3_DNA-bd"/>
</dbReference>
<keyword evidence="5" id="KW-0539">Nucleus</keyword>
<evidence type="ECO:0000313" key="8">
    <source>
        <dbReference type="EMBL" id="MCD9644722.1"/>
    </source>
</evidence>
<evidence type="ECO:0000256" key="2">
    <source>
        <dbReference type="ARBA" id="ARBA00023015"/>
    </source>
</evidence>
<dbReference type="PANTHER" id="PTHR31541:SF28">
    <property type="entry name" value="TF-B3 DOMAIN-CONTAINING PROTEIN"/>
    <property type="match status" value="1"/>
</dbReference>
<keyword evidence="9" id="KW-1185">Reference proteome</keyword>
<dbReference type="Gene3D" id="2.40.330.10">
    <property type="entry name" value="DNA-binding pseudobarrel domain"/>
    <property type="match status" value="1"/>
</dbReference>
<evidence type="ECO:0000256" key="5">
    <source>
        <dbReference type="ARBA" id="ARBA00023242"/>
    </source>
</evidence>
<name>A0ABS8VEJ2_DATST</name>
<keyword evidence="4" id="KW-0804">Transcription</keyword>
<comment type="subcellular location">
    <subcellularLocation>
        <location evidence="1">Nucleus</location>
    </subcellularLocation>
</comment>
<gene>
    <name evidence="8" type="ORF">HAX54_033144</name>
</gene>
<dbReference type="InterPro" id="IPR005508">
    <property type="entry name" value="At2g31720-like"/>
</dbReference>
<protein>
    <recommendedName>
        <fullName evidence="7">TF-B3 domain-containing protein</fullName>
    </recommendedName>
</protein>
<feature type="compositionally biased region" description="Acidic residues" evidence="6">
    <location>
        <begin position="323"/>
        <end position="333"/>
    </location>
</feature>
<dbReference type="EMBL" id="JACEIK010004234">
    <property type="protein sequence ID" value="MCD9644722.1"/>
    <property type="molecule type" value="Genomic_DNA"/>
</dbReference>
<feature type="domain" description="TF-B3" evidence="7">
    <location>
        <begin position="213"/>
        <end position="321"/>
    </location>
</feature>
<evidence type="ECO:0000256" key="6">
    <source>
        <dbReference type="SAM" id="MobiDB-lite"/>
    </source>
</evidence>
<keyword evidence="2" id="KW-0805">Transcription regulation</keyword>
<keyword evidence="3" id="KW-0238">DNA-binding</keyword>
<evidence type="ECO:0000259" key="7">
    <source>
        <dbReference type="PROSITE" id="PS50863"/>
    </source>
</evidence>
<dbReference type="SMART" id="SM01019">
    <property type="entry name" value="B3"/>
    <property type="match status" value="1"/>
</dbReference>
<dbReference type="InterPro" id="IPR015300">
    <property type="entry name" value="DNA-bd_pseudobarrel_sf"/>
</dbReference>
<dbReference type="PROSITE" id="PS50863">
    <property type="entry name" value="B3"/>
    <property type="match status" value="1"/>
</dbReference>
<evidence type="ECO:0000256" key="1">
    <source>
        <dbReference type="ARBA" id="ARBA00004123"/>
    </source>
</evidence>
<dbReference type="CDD" id="cd10017">
    <property type="entry name" value="B3_DNA"/>
    <property type="match status" value="1"/>
</dbReference>
<dbReference type="PANTHER" id="PTHR31541">
    <property type="entry name" value="B3 DOMAIN PLANT PROTEIN-RELATED"/>
    <property type="match status" value="1"/>
</dbReference>
<feature type="compositionally biased region" description="Polar residues" evidence="6">
    <location>
        <begin position="117"/>
        <end position="135"/>
    </location>
</feature>
<evidence type="ECO:0000256" key="3">
    <source>
        <dbReference type="ARBA" id="ARBA00023125"/>
    </source>
</evidence>
<organism evidence="8 9">
    <name type="scientific">Datura stramonium</name>
    <name type="common">Jimsonweed</name>
    <name type="synonym">Common thornapple</name>
    <dbReference type="NCBI Taxonomy" id="4076"/>
    <lineage>
        <taxon>Eukaryota</taxon>
        <taxon>Viridiplantae</taxon>
        <taxon>Streptophyta</taxon>
        <taxon>Embryophyta</taxon>
        <taxon>Tracheophyta</taxon>
        <taxon>Spermatophyta</taxon>
        <taxon>Magnoliopsida</taxon>
        <taxon>eudicotyledons</taxon>
        <taxon>Gunneridae</taxon>
        <taxon>Pentapetalae</taxon>
        <taxon>asterids</taxon>
        <taxon>lamiids</taxon>
        <taxon>Solanales</taxon>
        <taxon>Solanaceae</taxon>
        <taxon>Solanoideae</taxon>
        <taxon>Datureae</taxon>
        <taxon>Datura</taxon>
    </lineage>
</organism>
<dbReference type="Pfam" id="PF02362">
    <property type="entry name" value="B3"/>
    <property type="match status" value="1"/>
</dbReference>
<evidence type="ECO:0000256" key="4">
    <source>
        <dbReference type="ARBA" id="ARBA00023163"/>
    </source>
</evidence>
<accession>A0ABS8VEJ2</accession>
<comment type="caution">
    <text evidence="8">The sequence shown here is derived from an EMBL/GenBank/DDBJ whole genome shotgun (WGS) entry which is preliminary data.</text>
</comment>
<dbReference type="Proteomes" id="UP000823775">
    <property type="component" value="Unassembled WGS sequence"/>
</dbReference>